<evidence type="ECO:0000256" key="3">
    <source>
        <dbReference type="ARBA" id="ARBA00023163"/>
    </source>
</evidence>
<accession>A0AAE3H212</accession>
<feature type="domain" description="HTH araC/xylS-type" evidence="4">
    <location>
        <begin position="185"/>
        <end position="282"/>
    </location>
</feature>
<organism evidence="5 6">
    <name type="scientific">Lacihabitans soyangensis</name>
    <dbReference type="NCBI Taxonomy" id="869394"/>
    <lineage>
        <taxon>Bacteria</taxon>
        <taxon>Pseudomonadati</taxon>
        <taxon>Bacteroidota</taxon>
        <taxon>Cytophagia</taxon>
        <taxon>Cytophagales</taxon>
        <taxon>Leadbetterellaceae</taxon>
        <taxon>Lacihabitans</taxon>
    </lineage>
</organism>
<dbReference type="AlphaFoldDB" id="A0AAE3H212"/>
<dbReference type="EMBL" id="RJUF01000030">
    <property type="protein sequence ID" value="MCP9763502.1"/>
    <property type="molecule type" value="Genomic_DNA"/>
</dbReference>
<evidence type="ECO:0000313" key="5">
    <source>
        <dbReference type="EMBL" id="MCP9763502.1"/>
    </source>
</evidence>
<dbReference type="SMART" id="SM00342">
    <property type="entry name" value="HTH_ARAC"/>
    <property type="match status" value="1"/>
</dbReference>
<dbReference type="InterPro" id="IPR018060">
    <property type="entry name" value="HTH_AraC"/>
</dbReference>
<dbReference type="PANTHER" id="PTHR43280">
    <property type="entry name" value="ARAC-FAMILY TRANSCRIPTIONAL REGULATOR"/>
    <property type="match status" value="1"/>
</dbReference>
<dbReference type="RefSeq" id="WP_255037283.1">
    <property type="nucleotide sequence ID" value="NZ_RJUF01000030.1"/>
</dbReference>
<keyword evidence="1" id="KW-0805">Transcription regulation</keyword>
<dbReference type="PROSITE" id="PS00041">
    <property type="entry name" value="HTH_ARAC_FAMILY_1"/>
    <property type="match status" value="1"/>
</dbReference>
<gene>
    <name evidence="5" type="ORF">EGI31_11095</name>
</gene>
<dbReference type="SUPFAM" id="SSF46689">
    <property type="entry name" value="Homeodomain-like"/>
    <property type="match status" value="2"/>
</dbReference>
<dbReference type="PROSITE" id="PS01124">
    <property type="entry name" value="HTH_ARAC_FAMILY_2"/>
    <property type="match status" value="1"/>
</dbReference>
<keyword evidence="3" id="KW-0804">Transcription</keyword>
<protein>
    <submittedName>
        <fullName evidence="5">AraC family transcriptional regulator</fullName>
    </submittedName>
</protein>
<dbReference type="Proteomes" id="UP001204144">
    <property type="component" value="Unassembled WGS sequence"/>
</dbReference>
<dbReference type="GO" id="GO:0003700">
    <property type="term" value="F:DNA-binding transcription factor activity"/>
    <property type="evidence" value="ECO:0007669"/>
    <property type="project" value="InterPro"/>
</dbReference>
<evidence type="ECO:0000256" key="2">
    <source>
        <dbReference type="ARBA" id="ARBA00023125"/>
    </source>
</evidence>
<keyword evidence="6" id="KW-1185">Reference proteome</keyword>
<proteinExistence type="predicted"/>
<evidence type="ECO:0000313" key="6">
    <source>
        <dbReference type="Proteomes" id="UP001204144"/>
    </source>
</evidence>
<name>A0AAE3H212_9BACT</name>
<comment type="caution">
    <text evidence="5">The sequence shown here is derived from an EMBL/GenBank/DDBJ whole genome shotgun (WGS) entry which is preliminary data.</text>
</comment>
<dbReference type="Pfam" id="PF12833">
    <property type="entry name" value="HTH_18"/>
    <property type="match status" value="1"/>
</dbReference>
<dbReference type="Gene3D" id="1.10.10.60">
    <property type="entry name" value="Homeodomain-like"/>
    <property type="match status" value="2"/>
</dbReference>
<dbReference type="InterPro" id="IPR009057">
    <property type="entry name" value="Homeodomain-like_sf"/>
</dbReference>
<sequence>MSNDKLILEKIVPDQEKSSFHWLVNPKLNDFFLWHFHPEYELVFIEAEEGKRHVGEHVGRFYGSDLVFIGSYIPHLNFDYGIKTDYLKTVLHIQPQFLKSEIMNTPELEAVGKLLEKSKYGIAFGESVKAMVGEKFKKASELPYFEQFIAMLEIFKILGETEDYTLLHTEIPKNQYNKKEEERLRKINHFIELNFARKIDLIEIAQLSNLSTAAFCRYFKKMTKLSFTEFLNNYRINQAKLMLMNHKNVSETCFDSGFDSLSYFNRTFKKVTGENPSAFRKKYSKL</sequence>
<keyword evidence="2" id="KW-0238">DNA-binding</keyword>
<dbReference type="PANTHER" id="PTHR43280:SF27">
    <property type="entry name" value="TRANSCRIPTIONAL REGULATOR MTLR"/>
    <property type="match status" value="1"/>
</dbReference>
<dbReference type="InterPro" id="IPR018062">
    <property type="entry name" value="HTH_AraC-typ_CS"/>
</dbReference>
<dbReference type="GO" id="GO:0043565">
    <property type="term" value="F:sequence-specific DNA binding"/>
    <property type="evidence" value="ECO:0007669"/>
    <property type="project" value="InterPro"/>
</dbReference>
<reference evidence="5 6" key="1">
    <citation type="submission" date="2018-11" db="EMBL/GenBank/DDBJ databases">
        <title>Novel bacteria species description.</title>
        <authorList>
            <person name="Han J.-H."/>
        </authorList>
    </citation>
    <scope>NUCLEOTIDE SEQUENCE [LARGE SCALE GENOMIC DNA]</scope>
    <source>
        <strain evidence="5 6">KCTC23259</strain>
    </source>
</reference>
<evidence type="ECO:0000256" key="1">
    <source>
        <dbReference type="ARBA" id="ARBA00023015"/>
    </source>
</evidence>
<evidence type="ECO:0000259" key="4">
    <source>
        <dbReference type="PROSITE" id="PS01124"/>
    </source>
</evidence>